<proteinExistence type="inferred from homology"/>
<reference evidence="12" key="1">
    <citation type="submission" date="2016-06" db="UniProtKB">
        <authorList>
            <consortium name="WormBaseParasite"/>
        </authorList>
    </citation>
    <scope>IDENTIFICATION</scope>
</reference>
<evidence type="ECO:0000256" key="8">
    <source>
        <dbReference type="PROSITE-ProRule" id="PRU00042"/>
    </source>
</evidence>
<dbReference type="WBParaSite" id="SBAD_0000511101-mRNA-1">
    <property type="protein sequence ID" value="SBAD_0000511101-mRNA-1"/>
    <property type="gene ID" value="SBAD_0000511101"/>
</dbReference>
<evidence type="ECO:0000313" key="11">
    <source>
        <dbReference type="Proteomes" id="UP000270296"/>
    </source>
</evidence>
<evidence type="ECO:0000256" key="5">
    <source>
        <dbReference type="ARBA" id="ARBA00022771"/>
    </source>
</evidence>
<dbReference type="InterPro" id="IPR013087">
    <property type="entry name" value="Znf_C2H2_type"/>
</dbReference>
<dbReference type="PROSITE" id="PS50157">
    <property type="entry name" value="ZINC_FINGER_C2H2_2"/>
    <property type="match status" value="3"/>
</dbReference>
<dbReference type="InterPro" id="IPR011990">
    <property type="entry name" value="TPR-like_helical_dom_sf"/>
</dbReference>
<dbReference type="OrthoDB" id="6077919at2759"/>
<dbReference type="Gene3D" id="3.30.160.60">
    <property type="entry name" value="Classic Zinc Finger"/>
    <property type="match status" value="2"/>
</dbReference>
<dbReference type="SUPFAM" id="SSF57667">
    <property type="entry name" value="beta-beta-alpha zinc fingers"/>
    <property type="match status" value="2"/>
</dbReference>
<evidence type="ECO:0000313" key="10">
    <source>
        <dbReference type="EMBL" id="VDP05705.1"/>
    </source>
</evidence>
<dbReference type="InterPro" id="IPR036236">
    <property type="entry name" value="Znf_C2H2_sf"/>
</dbReference>
<evidence type="ECO:0000256" key="6">
    <source>
        <dbReference type="ARBA" id="ARBA00022833"/>
    </source>
</evidence>
<protein>
    <submittedName>
        <fullName evidence="12">Zinc finger, C2H2 type</fullName>
    </submittedName>
</protein>
<keyword evidence="4" id="KW-0677">Repeat</keyword>
<keyword evidence="5 8" id="KW-0863">Zinc-finger</keyword>
<keyword evidence="3" id="KW-0479">Metal-binding</keyword>
<keyword evidence="11" id="KW-1185">Reference proteome</keyword>
<dbReference type="GO" id="GO:0005634">
    <property type="term" value="C:nucleus"/>
    <property type="evidence" value="ECO:0007669"/>
    <property type="project" value="UniProtKB-SubCell"/>
</dbReference>
<feature type="domain" description="C2H2-type" evidence="9">
    <location>
        <begin position="291"/>
        <end position="318"/>
    </location>
</feature>
<dbReference type="AlphaFoldDB" id="A0A183IMR5"/>
<dbReference type="PANTHER" id="PTHR24379">
    <property type="entry name" value="KRAB AND ZINC FINGER DOMAIN-CONTAINING"/>
    <property type="match status" value="1"/>
</dbReference>
<organism evidence="12">
    <name type="scientific">Soboliphyme baturini</name>
    <dbReference type="NCBI Taxonomy" id="241478"/>
    <lineage>
        <taxon>Eukaryota</taxon>
        <taxon>Metazoa</taxon>
        <taxon>Ecdysozoa</taxon>
        <taxon>Nematoda</taxon>
        <taxon>Enoplea</taxon>
        <taxon>Dorylaimia</taxon>
        <taxon>Dioctophymatida</taxon>
        <taxon>Dioctophymatoidea</taxon>
        <taxon>Soboliphymatidae</taxon>
        <taxon>Soboliphyme</taxon>
    </lineage>
</organism>
<keyword evidence="7" id="KW-0539">Nucleus</keyword>
<dbReference type="PANTHER" id="PTHR24379:SF127">
    <property type="entry name" value="BLOODY FINGERS-RELATED"/>
    <property type="match status" value="1"/>
</dbReference>
<dbReference type="GO" id="GO:0000977">
    <property type="term" value="F:RNA polymerase II transcription regulatory region sequence-specific DNA binding"/>
    <property type="evidence" value="ECO:0007669"/>
    <property type="project" value="TreeGrafter"/>
</dbReference>
<evidence type="ECO:0000313" key="12">
    <source>
        <dbReference type="WBParaSite" id="SBAD_0000511101-mRNA-1"/>
    </source>
</evidence>
<dbReference type="FunFam" id="3.30.160.60:FF:000183">
    <property type="entry name" value="E3 ubiquitin-protein ligase ZFP91"/>
    <property type="match status" value="1"/>
</dbReference>
<dbReference type="Proteomes" id="UP000270296">
    <property type="component" value="Unassembled WGS sequence"/>
</dbReference>
<feature type="domain" description="C2H2-type" evidence="9">
    <location>
        <begin position="322"/>
        <end position="350"/>
    </location>
</feature>
<evidence type="ECO:0000259" key="9">
    <source>
        <dbReference type="PROSITE" id="PS50157"/>
    </source>
</evidence>
<dbReference type="SMART" id="SM00355">
    <property type="entry name" value="ZnF_C2H2"/>
    <property type="match status" value="3"/>
</dbReference>
<reference evidence="10 11" key="2">
    <citation type="submission" date="2018-11" db="EMBL/GenBank/DDBJ databases">
        <authorList>
            <consortium name="Pathogen Informatics"/>
        </authorList>
    </citation>
    <scope>NUCLEOTIDE SEQUENCE [LARGE SCALE GENOMIC DNA]</scope>
</reference>
<evidence type="ECO:0000256" key="2">
    <source>
        <dbReference type="ARBA" id="ARBA00006991"/>
    </source>
</evidence>
<dbReference type="GO" id="GO:0000981">
    <property type="term" value="F:DNA-binding transcription factor activity, RNA polymerase II-specific"/>
    <property type="evidence" value="ECO:0007669"/>
    <property type="project" value="TreeGrafter"/>
</dbReference>
<evidence type="ECO:0000256" key="3">
    <source>
        <dbReference type="ARBA" id="ARBA00022723"/>
    </source>
</evidence>
<name>A0A183IMR5_9BILA</name>
<dbReference type="PROSITE" id="PS00028">
    <property type="entry name" value="ZINC_FINGER_C2H2_1"/>
    <property type="match status" value="2"/>
</dbReference>
<gene>
    <name evidence="10" type="ORF">SBAD_LOCUS4911</name>
</gene>
<sequence>METGIALVRYEDACKCLKQTVELYQSVGDTNQVGRSTLCMVLIRLMQGDPVEAAKLCQHNVVVSSSDSVYVPVVRALVSASEDQNFERMKEVLTCQTVRMLDSEILQRLVECFRELPVEQLSAAIDLVRGNLESMRAILKEKVSNDAFDSVTLMAEGMIKEAYYDFLECGSPTNSAVSPKTPMLSPLYPPSLSLHSEDCDLSLDVSAFSSAAGVEERTENMVLDLLEQRLTSQSQPCDREETSVLMSLMDADSLPHDSPSSNFTKNFQALPPDVGQPTAVSAPTPSHNAVYVCEICGFTSRHRQSLYRHRKLHSGEGDERRFSCAFCAKRFKTSSALHEHHSYVHTKVRKFVCPLCSQAFIERKDVNRHVKVHSCRMR</sequence>
<feature type="domain" description="C2H2-type" evidence="9">
    <location>
        <begin position="351"/>
        <end position="374"/>
    </location>
</feature>
<dbReference type="EMBL" id="UZAM01008623">
    <property type="protein sequence ID" value="VDP05705.1"/>
    <property type="molecule type" value="Genomic_DNA"/>
</dbReference>
<evidence type="ECO:0000256" key="1">
    <source>
        <dbReference type="ARBA" id="ARBA00004123"/>
    </source>
</evidence>
<dbReference type="GO" id="GO:0008270">
    <property type="term" value="F:zinc ion binding"/>
    <property type="evidence" value="ECO:0007669"/>
    <property type="project" value="UniProtKB-KW"/>
</dbReference>
<keyword evidence="6" id="KW-0862">Zinc</keyword>
<comment type="subcellular location">
    <subcellularLocation>
        <location evidence="1">Nucleus</location>
    </subcellularLocation>
</comment>
<comment type="similarity">
    <text evidence="2">Belongs to the krueppel C2H2-type zinc-finger protein family.</text>
</comment>
<evidence type="ECO:0000256" key="4">
    <source>
        <dbReference type="ARBA" id="ARBA00022737"/>
    </source>
</evidence>
<evidence type="ECO:0000256" key="7">
    <source>
        <dbReference type="ARBA" id="ARBA00023242"/>
    </source>
</evidence>
<dbReference type="Gene3D" id="1.25.40.10">
    <property type="entry name" value="Tetratricopeptide repeat domain"/>
    <property type="match status" value="1"/>
</dbReference>
<accession>A0A183IMR5</accession>